<dbReference type="AlphaFoldDB" id="A0A4U8VXB6"/>
<dbReference type="Proteomes" id="UP000290439">
    <property type="component" value="Chromosome"/>
</dbReference>
<feature type="transmembrane region" description="Helical" evidence="1">
    <location>
        <begin position="243"/>
        <end position="263"/>
    </location>
</feature>
<feature type="transmembrane region" description="Helical" evidence="1">
    <location>
        <begin position="434"/>
        <end position="458"/>
    </location>
</feature>
<evidence type="ECO:0000313" key="2">
    <source>
        <dbReference type="EMBL" id="VFA98062.1"/>
    </source>
</evidence>
<protein>
    <submittedName>
        <fullName evidence="2">ABC-2 family transporter protein</fullName>
    </submittedName>
</protein>
<feature type="transmembrane region" description="Helical" evidence="1">
    <location>
        <begin position="348"/>
        <end position="369"/>
    </location>
</feature>
<gene>
    <name evidence="2" type="ORF">NCTC10797_01827</name>
</gene>
<keyword evidence="1" id="KW-0812">Transmembrane</keyword>
<feature type="transmembrane region" description="Helical" evidence="1">
    <location>
        <begin position="398"/>
        <end position="422"/>
    </location>
</feature>
<feature type="transmembrane region" description="Helical" evidence="1">
    <location>
        <begin position="88"/>
        <end position="108"/>
    </location>
</feature>
<feature type="transmembrane region" description="Helical" evidence="1">
    <location>
        <begin position="28"/>
        <end position="46"/>
    </location>
</feature>
<feature type="transmembrane region" description="Helical" evidence="1">
    <location>
        <begin position="168"/>
        <end position="192"/>
    </location>
</feature>
<name>A0A4U8VXB6_9NOCA</name>
<feature type="transmembrane region" description="Helical" evidence="1">
    <location>
        <begin position="509"/>
        <end position="529"/>
    </location>
</feature>
<keyword evidence="1" id="KW-1133">Transmembrane helix</keyword>
<keyword evidence="1" id="KW-0472">Membrane</keyword>
<feature type="transmembrane region" description="Helical" evidence="1">
    <location>
        <begin position="135"/>
        <end position="162"/>
    </location>
</feature>
<accession>A0A4U8VXB6</accession>
<dbReference type="EMBL" id="LR215973">
    <property type="protein sequence ID" value="VFA98062.1"/>
    <property type="molecule type" value="Genomic_DNA"/>
</dbReference>
<evidence type="ECO:0000256" key="1">
    <source>
        <dbReference type="SAM" id="Phobius"/>
    </source>
</evidence>
<sequence>MIVAAGARPSSFAGTGALLVFALRRERFALPLWLAGLGVLMTMQSVGSQRFYGTPEELAQLRTTIGASAAALATGGPARLLHSVGGEVLFEIFAYLAIVAALMNMFLIGRHTRSDEETGRAELVRSARVGRRAPMVAALAAAATADVAAGLAVFAAAAASGLPVHGSILAGVAVGGIGFTFAAATCVAAQIFENPRSVYGSITTAIAGAYVLRAVGDAGDSAVAWASPIGWGQRTYPYVDDRWWPLLLFVVASAVLVCIASFLLERRDFGAGLLGYGTGRAGASVLLGSPLGLAWRLQRAVLAAWCGGVVALGVAYGSFADSIEQYLADNPAIAAYLPGGVEDAVDSYLALTISITSLLAAAYGVAAVLRARTEEVAGRADTVLSAPVGRGRWLASHLAVVLPGTALVTLAGGFGAGVSYGITTGDPAQPGRLAVTALGYLPAVWVIIAVAVAGFGWIPRGAAVLAWAVFAYCVVVLLFIAAFDLPGWFGEGSPFRHTPQAPLEETAMGSSAALLSVAVLLLAAGFAGFRRRDVTV</sequence>
<dbReference type="RefSeq" id="WP_232052114.1">
    <property type="nucleotide sequence ID" value="NZ_LR215973.1"/>
</dbReference>
<reference evidence="2 3" key="1">
    <citation type="submission" date="2019-02" db="EMBL/GenBank/DDBJ databases">
        <authorList>
            <consortium name="Pathogen Informatics"/>
        </authorList>
    </citation>
    <scope>NUCLEOTIDE SEQUENCE [LARGE SCALE GENOMIC DNA]</scope>
    <source>
        <strain evidence="2 3">3012STDY6756504</strain>
    </source>
</reference>
<feature type="transmembrane region" description="Helical" evidence="1">
    <location>
        <begin position="300"/>
        <end position="319"/>
    </location>
</feature>
<feature type="transmembrane region" description="Helical" evidence="1">
    <location>
        <begin position="465"/>
        <end position="489"/>
    </location>
</feature>
<evidence type="ECO:0000313" key="3">
    <source>
        <dbReference type="Proteomes" id="UP000290439"/>
    </source>
</evidence>
<proteinExistence type="predicted"/>
<organism evidence="2 3">
    <name type="scientific">Nocardia cyriacigeorgica</name>
    <dbReference type="NCBI Taxonomy" id="135487"/>
    <lineage>
        <taxon>Bacteria</taxon>
        <taxon>Bacillati</taxon>
        <taxon>Actinomycetota</taxon>
        <taxon>Actinomycetes</taxon>
        <taxon>Mycobacteriales</taxon>
        <taxon>Nocardiaceae</taxon>
        <taxon>Nocardia</taxon>
    </lineage>
</organism>